<dbReference type="KEGG" id="cten:18249680"/>
<protein>
    <recommendedName>
        <fullName evidence="8">Ubiquitin-like 1-activating enzyme E1A</fullName>
    </recommendedName>
</protein>
<evidence type="ECO:0000256" key="6">
    <source>
        <dbReference type="ARBA" id="ARBA00022786"/>
    </source>
</evidence>
<dbReference type="PANTHER" id="PTHR10953">
    <property type="entry name" value="UBIQUITIN-ACTIVATING ENZYME E1"/>
    <property type="match status" value="1"/>
</dbReference>
<dbReference type="InterPro" id="IPR045886">
    <property type="entry name" value="ThiF/MoeB/HesA"/>
</dbReference>
<dbReference type="Pfam" id="PF00899">
    <property type="entry name" value="ThiF"/>
    <property type="match status" value="1"/>
</dbReference>
<dbReference type="OrthoDB" id="1708823at2759"/>
<dbReference type="SUPFAM" id="SSF69572">
    <property type="entry name" value="Activating enzymes of the ubiquitin-like proteins"/>
    <property type="match status" value="1"/>
</dbReference>
<dbReference type="STRING" id="590646.G3AYB2"/>
<dbReference type="PRINTS" id="PR01849">
    <property type="entry name" value="UBIQUITINACT"/>
</dbReference>
<reference evidence="10 11" key="1">
    <citation type="journal article" date="2011" name="Proc. Natl. Acad. Sci. U.S.A.">
        <title>Comparative genomics of xylose-fermenting fungi for enhanced biofuel production.</title>
        <authorList>
            <person name="Wohlbach D.J."/>
            <person name="Kuo A."/>
            <person name="Sato T.K."/>
            <person name="Potts K.M."/>
            <person name="Salamov A.A."/>
            <person name="LaButti K.M."/>
            <person name="Sun H."/>
            <person name="Clum A."/>
            <person name="Pangilinan J.L."/>
            <person name="Lindquist E.A."/>
            <person name="Lucas S."/>
            <person name="Lapidus A."/>
            <person name="Jin M."/>
            <person name="Gunawan C."/>
            <person name="Balan V."/>
            <person name="Dale B.E."/>
            <person name="Jeffries T.W."/>
            <person name="Zinkel R."/>
            <person name="Barry K.W."/>
            <person name="Grigoriev I.V."/>
            <person name="Gasch A.P."/>
        </authorList>
    </citation>
    <scope>NUCLEOTIDE SEQUENCE [LARGE SCALE GENOMIC DNA]</scope>
    <source>
        <strain evidence="11">ATCC 10573 / BCRC 21748 / CBS 615 / JCM 9827 / NBRC 10315 / NRRL Y-1498 / VKM Y-70</strain>
    </source>
</reference>
<dbReference type="HOGENOM" id="CLU_002556_4_1_1"/>
<evidence type="ECO:0000313" key="10">
    <source>
        <dbReference type="EMBL" id="EGV65810.1"/>
    </source>
</evidence>
<evidence type="ECO:0000256" key="5">
    <source>
        <dbReference type="ARBA" id="ARBA00022490"/>
    </source>
</evidence>
<evidence type="ECO:0000313" key="11">
    <source>
        <dbReference type="Proteomes" id="UP000000707"/>
    </source>
</evidence>
<dbReference type="InterPro" id="IPR035985">
    <property type="entry name" value="Ubiquitin-activating_enz"/>
</dbReference>
<evidence type="ECO:0000256" key="8">
    <source>
        <dbReference type="ARBA" id="ARBA00044354"/>
    </source>
</evidence>
<comment type="similarity">
    <text evidence="4">Belongs to the ubiquitin-activating E1 family.</text>
</comment>
<name>G3AYB2_CANTC</name>
<dbReference type="GO" id="GO:0031510">
    <property type="term" value="C:SUMO activating enzyme complex"/>
    <property type="evidence" value="ECO:0007669"/>
    <property type="project" value="TreeGrafter"/>
</dbReference>
<comment type="pathway">
    <text evidence="3">Protein modification; protein sumoylation.</text>
</comment>
<dbReference type="EMBL" id="GL996512">
    <property type="protein sequence ID" value="EGV65810.1"/>
    <property type="molecule type" value="Genomic_DNA"/>
</dbReference>
<dbReference type="Proteomes" id="UP000000707">
    <property type="component" value="Unassembled WGS sequence"/>
</dbReference>
<dbReference type="GO" id="GO:0019948">
    <property type="term" value="F:SUMO activating enzyme activity"/>
    <property type="evidence" value="ECO:0007669"/>
    <property type="project" value="TreeGrafter"/>
</dbReference>
<keyword evidence="7" id="KW-0539">Nucleus</keyword>
<dbReference type="Gene3D" id="3.40.50.720">
    <property type="entry name" value="NAD(P)-binding Rossmann-like Domain"/>
    <property type="match status" value="1"/>
</dbReference>
<accession>G3AYB2</accession>
<evidence type="ECO:0000256" key="3">
    <source>
        <dbReference type="ARBA" id="ARBA00004718"/>
    </source>
</evidence>
<dbReference type="eggNOG" id="KOG2014">
    <property type="taxonomic scope" value="Eukaryota"/>
</dbReference>
<evidence type="ECO:0000256" key="2">
    <source>
        <dbReference type="ARBA" id="ARBA00004496"/>
    </source>
</evidence>
<dbReference type="AlphaFoldDB" id="G3AYB2"/>
<organism evidence="11">
    <name type="scientific">Candida tenuis (strain ATCC 10573 / BCRC 21748 / CBS 615 / JCM 9827 / NBRC 10315 / NRRL Y-1498 / VKM Y-70)</name>
    <name type="common">Yeast</name>
    <name type="synonym">Yamadazyma tenuis</name>
    <dbReference type="NCBI Taxonomy" id="590646"/>
    <lineage>
        <taxon>Eukaryota</taxon>
        <taxon>Fungi</taxon>
        <taxon>Dikarya</taxon>
        <taxon>Ascomycota</taxon>
        <taxon>Saccharomycotina</taxon>
        <taxon>Pichiomycetes</taxon>
        <taxon>Debaryomycetaceae</taxon>
        <taxon>Yamadazyma</taxon>
    </lineage>
</organism>
<feature type="domain" description="THIF-type NAD/FAD binding fold" evidence="9">
    <location>
        <begin position="14"/>
        <end position="339"/>
    </location>
</feature>
<evidence type="ECO:0000256" key="7">
    <source>
        <dbReference type="ARBA" id="ARBA00023242"/>
    </source>
</evidence>
<dbReference type="GO" id="GO:0016925">
    <property type="term" value="P:protein sumoylation"/>
    <property type="evidence" value="ECO:0007669"/>
    <property type="project" value="TreeGrafter"/>
</dbReference>
<comment type="subcellular location">
    <subcellularLocation>
        <location evidence="2">Cytoplasm</location>
    </subcellularLocation>
    <subcellularLocation>
        <location evidence="1">Nucleus</location>
    </subcellularLocation>
</comment>
<dbReference type="GeneID" id="18249680"/>
<evidence type="ECO:0000259" key="9">
    <source>
        <dbReference type="Pfam" id="PF00899"/>
    </source>
</evidence>
<evidence type="ECO:0000256" key="1">
    <source>
        <dbReference type="ARBA" id="ARBA00004123"/>
    </source>
</evidence>
<sequence>MTSEELSRDEIALYDRQIRLWGIATQLRLRSARLLLINLGSVGMEAVKNLVLGGVNSIELMDNSTIKSEDYGAQFFLPKDDSKIGELKLPNVVDSIKELNDRVEININTKSFDTVIQGDPSYFKKFDLIIATEIQKPDTFKLNELTRELNLPLYIAGTHGMFGYIITDLIDNINETEKDMGNQPRKANTKLNLNKTIIKVESNESTNKELITIHDSYRPIKEIFSSKLLPEQLNKRQLKRLSPSLPLIFALFELQRVSDINAETLKSHALKACEELGVNPDIITDEYLKLFVDQGFTEFAPTSAILGGCLAQDIIQFLSKKESPINNVLIFDGLRSEMPIYTL</sequence>
<gene>
    <name evidence="10" type="ORF">CANTEDRAFT_133230</name>
</gene>
<dbReference type="PANTHER" id="PTHR10953:SF162">
    <property type="entry name" value="SUMO-ACTIVATING ENZYME SUBUNIT 1"/>
    <property type="match status" value="1"/>
</dbReference>
<evidence type="ECO:0000256" key="4">
    <source>
        <dbReference type="ARBA" id="ARBA00005673"/>
    </source>
</evidence>
<dbReference type="InterPro" id="IPR000594">
    <property type="entry name" value="ThiF_NAD_FAD-bd"/>
</dbReference>
<keyword evidence="11" id="KW-1185">Reference proteome</keyword>
<dbReference type="GO" id="GO:0005737">
    <property type="term" value="C:cytoplasm"/>
    <property type="evidence" value="ECO:0007669"/>
    <property type="project" value="UniProtKB-SubCell"/>
</dbReference>
<keyword evidence="6" id="KW-0833">Ubl conjugation pathway</keyword>
<keyword evidence="5" id="KW-0963">Cytoplasm</keyword>
<dbReference type="InterPro" id="IPR000011">
    <property type="entry name" value="UBQ/SUMO-activ_enz_E1-like"/>
</dbReference>
<proteinExistence type="inferred from homology"/>